<dbReference type="ZFIN" id="ZDB-GENE-130530-1009">
    <property type="gene designation" value="zmp:0000001006"/>
</dbReference>
<dbReference type="InterPro" id="IPR036179">
    <property type="entry name" value="Ig-like_dom_sf"/>
</dbReference>
<dbReference type="Gene3D" id="2.60.40.10">
    <property type="entry name" value="Immunoglobulins"/>
    <property type="match status" value="1"/>
</dbReference>
<dbReference type="EMBL" id="FO704682">
    <property type="status" value="NOT_ANNOTATED_CDS"/>
    <property type="molecule type" value="Genomic_DNA"/>
</dbReference>
<organism evidence="5">
    <name type="scientific">Danio rerio</name>
    <name type="common">Zebrafish</name>
    <name type="synonym">Brachydanio rerio</name>
    <dbReference type="NCBI Taxonomy" id="7955"/>
    <lineage>
        <taxon>Eukaryota</taxon>
        <taxon>Metazoa</taxon>
        <taxon>Chordata</taxon>
        <taxon>Craniata</taxon>
        <taxon>Vertebrata</taxon>
        <taxon>Euteleostomi</taxon>
        <taxon>Actinopterygii</taxon>
        <taxon>Neopterygii</taxon>
        <taxon>Teleostei</taxon>
        <taxon>Ostariophysi</taxon>
        <taxon>Cypriniformes</taxon>
        <taxon>Danionidae</taxon>
        <taxon>Danioninae</taxon>
        <taxon>Danio</taxon>
    </lineage>
</organism>
<dbReference type="PANTHER" id="PTHR19944:SF99">
    <property type="entry name" value="HLA CLASS II HISTOCOMPATIBILITY ANTIGEN, DRB1 BETA CHAIN"/>
    <property type="match status" value="1"/>
</dbReference>
<dbReference type="CTD" id="100002840"/>
<dbReference type="GO" id="GO:0050778">
    <property type="term" value="P:positive regulation of immune response"/>
    <property type="evidence" value="ECO:0000318"/>
    <property type="project" value="GO_Central"/>
</dbReference>
<dbReference type="InterPro" id="IPR037055">
    <property type="entry name" value="MHC_I-like_Ag-recog_sf"/>
</dbReference>
<dbReference type="GO" id="GO:0023026">
    <property type="term" value="F:MHC class II protein complex binding"/>
    <property type="evidence" value="ECO:0000318"/>
    <property type="project" value="GO_Central"/>
</dbReference>
<reference evidence="5 6" key="2">
    <citation type="journal article" date="2013" name="Nature">
        <title>The zebrafish reference genome sequence and its relationship to the human genome.</title>
        <authorList>
            <consortium name="Genome Reference Consortium Zebrafish"/>
            <person name="Howe K."/>
            <person name="Clark M.D."/>
            <person name="Torroja C.F."/>
            <person name="Torrance J."/>
            <person name="Berthelot C."/>
            <person name="Muffato M."/>
            <person name="Collins J.E."/>
            <person name="Humphray S."/>
            <person name="McLaren K."/>
            <person name="Matthews L."/>
            <person name="McLaren S."/>
            <person name="Sealy I."/>
            <person name="Caccamo M."/>
            <person name="Churcher C."/>
            <person name="Scott C."/>
            <person name="Barrett J.C."/>
            <person name="Koch R."/>
            <person name="Rauch G.J."/>
            <person name="White S."/>
            <person name="Chow W."/>
            <person name="Kilian B."/>
            <person name="Quintais L.T."/>
            <person name="Guerra-Assuncao J.A."/>
            <person name="Zhou Y."/>
            <person name="Gu Y."/>
            <person name="Yen J."/>
            <person name="Vogel J.H."/>
            <person name="Eyre T."/>
            <person name="Redmond S."/>
            <person name="Banerjee R."/>
            <person name="Chi J."/>
            <person name="Fu B."/>
            <person name="Langley E."/>
            <person name="Maguire S.F."/>
            <person name="Laird G.K."/>
            <person name="Lloyd D."/>
            <person name="Kenyon E."/>
            <person name="Donaldson S."/>
            <person name="Sehra H."/>
            <person name="Almeida-King J."/>
            <person name="Loveland J."/>
            <person name="Trevanion S."/>
            <person name="Jones M."/>
            <person name="Quail M."/>
            <person name="Willey D."/>
            <person name="Hunt A."/>
            <person name="Burton J."/>
            <person name="Sims S."/>
            <person name="McLay K."/>
            <person name="Plumb B."/>
            <person name="Davis J."/>
            <person name="Clee C."/>
            <person name="Oliver K."/>
            <person name="Clark R."/>
            <person name="Riddle C."/>
            <person name="Elliot D."/>
            <person name="Eliott D."/>
            <person name="Threadgold G."/>
            <person name="Harden G."/>
            <person name="Ware D."/>
            <person name="Begum S."/>
            <person name="Mortimore B."/>
            <person name="Mortimer B."/>
            <person name="Kerry G."/>
            <person name="Heath P."/>
            <person name="Phillimore B."/>
            <person name="Tracey A."/>
            <person name="Corby N."/>
            <person name="Dunn M."/>
            <person name="Johnson C."/>
            <person name="Wood J."/>
            <person name="Clark S."/>
            <person name="Pelan S."/>
            <person name="Griffiths G."/>
            <person name="Smith M."/>
            <person name="Glithero R."/>
            <person name="Howden P."/>
            <person name="Barker N."/>
            <person name="Lloyd C."/>
            <person name="Stevens C."/>
            <person name="Harley J."/>
            <person name="Holt K."/>
            <person name="Panagiotidis G."/>
            <person name="Lovell J."/>
            <person name="Beasley H."/>
            <person name="Henderson C."/>
            <person name="Gordon D."/>
            <person name="Auger K."/>
            <person name="Wright D."/>
            <person name="Collins J."/>
            <person name="Raisen C."/>
            <person name="Dyer L."/>
            <person name="Leung K."/>
            <person name="Robertson L."/>
            <person name="Ambridge K."/>
            <person name="Leongamornlert D."/>
            <person name="McGuire S."/>
            <person name="Gilderthorp R."/>
            <person name="Griffiths C."/>
            <person name="Manthravadi D."/>
            <person name="Nichol S."/>
            <person name="Barker G."/>
            <person name="Whitehead S."/>
            <person name="Kay M."/>
            <person name="Brown J."/>
            <person name="Murnane C."/>
            <person name="Gray E."/>
            <person name="Humphries M."/>
            <person name="Sycamore N."/>
            <person name="Barker D."/>
            <person name="Saunders D."/>
            <person name="Wallis J."/>
            <person name="Babbage A."/>
            <person name="Hammond S."/>
            <person name="Mashreghi-Mohammadi M."/>
            <person name="Barr L."/>
            <person name="Martin S."/>
            <person name="Wray P."/>
            <person name="Ellington A."/>
            <person name="Matthews N."/>
            <person name="Ellwood M."/>
            <person name="Woodmansey R."/>
            <person name="Clark G."/>
            <person name="Cooper J."/>
            <person name="Cooper J."/>
            <person name="Tromans A."/>
            <person name="Grafham D."/>
            <person name="Skuce C."/>
            <person name="Pandian R."/>
            <person name="Andrews R."/>
            <person name="Harrison E."/>
            <person name="Kimberley A."/>
            <person name="Garnett J."/>
            <person name="Fosker N."/>
            <person name="Hall R."/>
            <person name="Garner P."/>
            <person name="Kelly D."/>
            <person name="Bird C."/>
            <person name="Palmer S."/>
            <person name="Gehring I."/>
            <person name="Berger A."/>
            <person name="Dooley C.M."/>
            <person name="Ersan-Urun Z."/>
            <person name="Eser C."/>
            <person name="Geiger H."/>
            <person name="Geisler M."/>
            <person name="Karotki L."/>
            <person name="Kirn A."/>
            <person name="Konantz J."/>
            <person name="Konantz M."/>
            <person name="Oberlander M."/>
            <person name="Rudolph-Geiger S."/>
            <person name="Teucke M."/>
            <person name="Lanz C."/>
            <person name="Raddatz G."/>
            <person name="Osoegawa K."/>
            <person name="Zhu B."/>
            <person name="Rapp A."/>
            <person name="Widaa S."/>
            <person name="Langford C."/>
            <person name="Yang F."/>
            <person name="Schuster S.C."/>
            <person name="Carter N.P."/>
            <person name="Harrow J."/>
            <person name="Ning Z."/>
            <person name="Herrero J."/>
            <person name="Searle S.M."/>
            <person name="Enright A."/>
            <person name="Geisler R."/>
            <person name="Plasterk R.H."/>
            <person name="Lee C."/>
            <person name="Westerfield M."/>
            <person name="de Jong P.J."/>
            <person name="Zon L.I."/>
            <person name="Postlethwait J.H."/>
            <person name="Nusslein-Volhard C."/>
            <person name="Hubbard T.J."/>
            <person name="Roest Crollius H."/>
            <person name="Rogers J."/>
            <person name="Stemple D.L."/>
        </authorList>
    </citation>
    <scope>NUCLEOTIDE SEQUENCE [LARGE SCALE GENOMIC DNA]</scope>
    <source>
        <strain evidence="5">Tuebingen</strain>
    </source>
</reference>
<dbReference type="SMR" id="E7F146"/>
<protein>
    <submittedName>
        <fullName evidence="7">Uncharacterized protein LOC100002840 precursor</fullName>
    </submittedName>
    <submittedName>
        <fullName evidence="5">Zmp:0000001006</fullName>
    </submittedName>
</protein>
<keyword evidence="1" id="KW-0325">Glycoprotein</keyword>
<evidence type="ECO:0000313" key="7">
    <source>
        <dbReference type="RefSeq" id="NP_001315018.1"/>
    </source>
</evidence>
<dbReference type="Ensembl" id="ENSDART00000122964.3">
    <property type="protein sequence ID" value="ENSDARP00000107098.1"/>
    <property type="gene ID" value="ENSDARG00000090839.3"/>
</dbReference>
<dbReference type="Bgee" id="ENSDARG00000090839">
    <property type="expression patterns" value="Expressed in pharyngeal gill and 10 other cell types or tissues"/>
</dbReference>
<dbReference type="GO" id="GO:0019886">
    <property type="term" value="P:antigen processing and presentation of exogenous peptide antigen via MHC class II"/>
    <property type="evidence" value="ECO:0000318"/>
    <property type="project" value="GO_Central"/>
</dbReference>
<dbReference type="GeneID" id="100002840"/>
<sequence length="264" mass="29460">MLAFLLIVSFHEVILGADEHAFQQFIECAFNSQGQVDRSWRYGYDGKDVMHVDLATETVVGTSEPGKRLAEERKSTEYIRRKEEKLKIVCSAVKTVFLKSNNTLSRAAKPTVLLLSNGGQGQEYLKCVVRGFYPNVIRVRWTQKGKPIFFGVSTTGTLPHTDGTFQMTSYLSLGNMTAHGVTCEIEHLSIDGKLRKNYGDNPWILSQITVAVVAFILGFVCTIAVIFVWKRHQTTKSHDDETNGASDESEASLSLNVMNISQET</sequence>
<proteinExistence type="predicted"/>
<dbReference type="PROSITE" id="PS50835">
    <property type="entry name" value="IG_LIKE"/>
    <property type="match status" value="1"/>
</dbReference>
<evidence type="ECO:0000256" key="3">
    <source>
        <dbReference type="SAM" id="SignalP"/>
    </source>
</evidence>
<dbReference type="KEGG" id="dre:100002840"/>
<dbReference type="InterPro" id="IPR050160">
    <property type="entry name" value="MHC/Immunoglobulin"/>
</dbReference>
<feature type="domain" description="Ig-like" evidence="4">
    <location>
        <begin position="110"/>
        <end position="195"/>
    </location>
</feature>
<dbReference type="GeneTree" id="ENSGT00940000161847"/>
<feature type="chain" id="PRO_5035035464" evidence="3 7">
    <location>
        <begin position="17"/>
        <end position="264"/>
    </location>
</feature>
<evidence type="ECO:0000259" key="4">
    <source>
        <dbReference type="PROSITE" id="PS50835"/>
    </source>
</evidence>
<dbReference type="Pfam" id="PF07654">
    <property type="entry name" value="C1-set"/>
    <property type="match status" value="1"/>
</dbReference>
<dbReference type="AlphaFoldDB" id="E7F146"/>
<evidence type="ECO:0000313" key="6">
    <source>
        <dbReference type="Proteomes" id="UP000000437"/>
    </source>
</evidence>
<dbReference type="OMA" id="FIGCAFN"/>
<dbReference type="SUPFAM" id="SSF54452">
    <property type="entry name" value="MHC antigen-recognition domain"/>
    <property type="match status" value="1"/>
</dbReference>
<dbReference type="CDD" id="cd00098">
    <property type="entry name" value="IgC1"/>
    <property type="match status" value="1"/>
</dbReference>
<keyword evidence="3 7" id="KW-0732">Signal</keyword>
<dbReference type="InterPro" id="IPR011162">
    <property type="entry name" value="MHC_I/II-like_Ag-recog"/>
</dbReference>
<accession>A0A8M1P4D0</accession>
<keyword evidence="2" id="KW-1133">Transmembrane helix</keyword>
<dbReference type="GO" id="GO:0005765">
    <property type="term" value="C:lysosomal membrane"/>
    <property type="evidence" value="ECO:0000318"/>
    <property type="project" value="GO_Central"/>
</dbReference>
<dbReference type="PaxDb" id="7955-ENSDARP00000107098"/>
<gene>
    <name evidence="5 7 8" type="primary">zmp:0000001006</name>
</gene>
<dbReference type="GO" id="GO:0042613">
    <property type="term" value="C:MHC class II protein complex"/>
    <property type="evidence" value="ECO:0000318"/>
    <property type="project" value="GO_Central"/>
</dbReference>
<dbReference type="SUPFAM" id="SSF48726">
    <property type="entry name" value="Immunoglobulin"/>
    <property type="match status" value="1"/>
</dbReference>
<reference evidence="5" key="1">
    <citation type="submission" date="2011-04" db="UniProtKB">
        <authorList>
            <consortium name="Ensembl"/>
        </authorList>
    </citation>
    <scope>IDENTIFICATION</scope>
    <source>
        <strain evidence="5">Tuebingen</strain>
    </source>
</reference>
<dbReference type="GO" id="GO:0031902">
    <property type="term" value="C:late endosome membrane"/>
    <property type="evidence" value="ECO:0000318"/>
    <property type="project" value="GO_Central"/>
</dbReference>
<dbReference type="HOGENOM" id="CLU_1022897_0_0_1"/>
<feature type="transmembrane region" description="Helical" evidence="2">
    <location>
        <begin position="203"/>
        <end position="229"/>
    </location>
</feature>
<reference evidence="7" key="4">
    <citation type="submission" date="2025-04" db="UniProtKB">
        <authorList>
            <consortium name="RefSeq"/>
        </authorList>
    </citation>
    <scope>IDENTIFICATION</scope>
    <source>
        <strain evidence="7">Tuebingen</strain>
    </source>
</reference>
<keyword evidence="6" id="KW-1185">Reference proteome</keyword>
<keyword evidence="2" id="KW-0812">Transmembrane</keyword>
<keyword evidence="2" id="KW-0472">Membrane</keyword>
<reference evidence="7" key="3">
    <citation type="journal article" date="2015" name="Nat. Commun.">
        <title>RFX transcription factors are essential for hearing in mice.</title>
        <authorList>
            <person name="Elkon R."/>
            <person name="Milon B."/>
            <person name="Morrison L."/>
            <person name="Shah M."/>
            <person name="Vijayakumar S."/>
            <person name="Racherla M."/>
            <person name="Leitch C.C."/>
            <person name="Silipino L."/>
            <person name="Hadi S."/>
            <person name="Weiss-Gayet M."/>
            <person name="Barras E."/>
            <person name="Schmid C.D."/>
            <person name="Ait-Lounis A."/>
            <person name="Barnes A."/>
            <person name="Song Y."/>
            <person name="Eisenman D.J."/>
            <person name="Eliyahu E."/>
            <person name="Frolenkov G.I."/>
            <person name="Strome S.E."/>
            <person name="Durand B."/>
            <person name="Zaghloul N.A."/>
            <person name="Jones S.M."/>
            <person name="Reith W."/>
            <person name="Hertzano R."/>
        </authorList>
    </citation>
    <scope>NUCLEOTIDE SEQUENCE</scope>
    <source>
        <strain evidence="7">Tuebingen</strain>
    </source>
</reference>
<evidence type="ECO:0000256" key="1">
    <source>
        <dbReference type="ARBA" id="ARBA00023180"/>
    </source>
</evidence>
<name>E7F146_DANRE</name>
<dbReference type="STRING" id="7955.ENSDARP00000107098"/>
<feature type="signal peptide" evidence="3">
    <location>
        <begin position="1"/>
        <end position="16"/>
    </location>
</feature>
<dbReference type="OrthoDB" id="8936120at2759"/>
<evidence type="ECO:0000256" key="2">
    <source>
        <dbReference type="SAM" id="Phobius"/>
    </source>
</evidence>
<dbReference type="GO" id="GO:0042605">
    <property type="term" value="F:peptide antigen binding"/>
    <property type="evidence" value="ECO:0000318"/>
    <property type="project" value="GO_Central"/>
</dbReference>
<dbReference type="SMART" id="SM00407">
    <property type="entry name" value="IGc1"/>
    <property type="match status" value="1"/>
</dbReference>
<dbReference type="Proteomes" id="UP000000437">
    <property type="component" value="Chromosome 13"/>
</dbReference>
<dbReference type="InterPro" id="IPR013783">
    <property type="entry name" value="Ig-like_fold"/>
</dbReference>
<dbReference type="PANTHER" id="PTHR19944">
    <property type="entry name" value="MHC CLASS II-RELATED"/>
    <property type="match status" value="1"/>
</dbReference>
<dbReference type="PhylomeDB" id="E7F146"/>
<dbReference type="Gene3D" id="3.30.500.10">
    <property type="entry name" value="MHC class I-like antigen recognition-like"/>
    <property type="match status" value="1"/>
</dbReference>
<evidence type="ECO:0000313" key="8">
    <source>
        <dbReference type="ZFIN" id="ZDB-GENE-130530-1009"/>
    </source>
</evidence>
<dbReference type="InterPro" id="IPR007110">
    <property type="entry name" value="Ig-like_dom"/>
</dbReference>
<accession>E7F146</accession>
<dbReference type="RefSeq" id="NP_001315018.1">
    <property type="nucleotide sequence ID" value="NM_001328089.1"/>
</dbReference>
<dbReference type="AGR" id="ZFIN:ZDB-GENE-130530-1009"/>
<dbReference type="GO" id="GO:0050870">
    <property type="term" value="P:positive regulation of T cell activation"/>
    <property type="evidence" value="ECO:0000318"/>
    <property type="project" value="GO_Central"/>
</dbReference>
<dbReference type="GO" id="GO:0002503">
    <property type="term" value="P:peptide antigen assembly with MHC class II protein complex"/>
    <property type="evidence" value="ECO:0000318"/>
    <property type="project" value="GO_Central"/>
</dbReference>
<evidence type="ECO:0000313" key="5">
    <source>
        <dbReference type="Ensembl" id="ENSDARP00000107098"/>
    </source>
</evidence>
<dbReference type="InterPro" id="IPR003597">
    <property type="entry name" value="Ig_C1-set"/>
</dbReference>